<dbReference type="GO" id="GO:0016020">
    <property type="term" value="C:membrane"/>
    <property type="evidence" value="ECO:0007669"/>
    <property type="project" value="UniProtKB-SubCell"/>
</dbReference>
<evidence type="ECO:0000256" key="3">
    <source>
        <dbReference type="ARBA" id="ARBA00022989"/>
    </source>
</evidence>
<keyword evidence="9" id="KW-1185">Reference proteome</keyword>
<dbReference type="SUPFAM" id="SSF103473">
    <property type="entry name" value="MFS general substrate transporter"/>
    <property type="match status" value="1"/>
</dbReference>
<feature type="transmembrane region" description="Helical" evidence="6">
    <location>
        <begin position="241"/>
        <end position="260"/>
    </location>
</feature>
<evidence type="ECO:0000313" key="9">
    <source>
        <dbReference type="Proteomes" id="UP000638014"/>
    </source>
</evidence>
<feature type="transmembrane region" description="Helical" evidence="6">
    <location>
        <begin position="110"/>
        <end position="128"/>
    </location>
</feature>
<keyword evidence="3 6" id="KW-1133">Transmembrane helix</keyword>
<evidence type="ECO:0000313" key="8">
    <source>
        <dbReference type="EMBL" id="MBD1389019.1"/>
    </source>
</evidence>
<organism evidence="8 9">
    <name type="scientific">Neiella litorisoli</name>
    <dbReference type="NCBI Taxonomy" id="2771431"/>
    <lineage>
        <taxon>Bacteria</taxon>
        <taxon>Pseudomonadati</taxon>
        <taxon>Pseudomonadota</taxon>
        <taxon>Gammaproteobacteria</taxon>
        <taxon>Alteromonadales</taxon>
        <taxon>Echinimonadaceae</taxon>
        <taxon>Neiella</taxon>
    </lineage>
</organism>
<sequence length="444" mass="48727">MTTTTMNNEKVKVGNYRFRILALLMFATTINYFDRSIIGVMAPTLEKLFNWSNNDYANIMISFKVAYAIGMLYMGGIIDRLGTKKGYTLSIAIWSIFGMLHAFVRPSFSVVGFAAARFGLGFGEAGNFPAAVKTVGEWFPKKDRAFATGIFNAATSFGAIAAPFVVGAIVSVDGDNWQIPFLITGALSSIWVFLWWRTYAKPEDHPKVSKEELAYIQSDSEIIEESEEKLPWRRVAKTREAWAFGVAKITDAVWWFYLFWGAKFLADSFGVDIKNIAIPFFIIYALADAGSIFGGYISGYFMRQGWTVNKARKMTLLFCALIILPVCYVAITESKWVAICLIGLGAAGHQAWSANIFTLVSDVMPKKATASVVGIGGMVGAVAGMVADKLLGSVLDQAGNSGYFYAFLIAGSCYLVILGIVHLMMPNMTPLDDDLKPIKNSANS</sequence>
<protein>
    <submittedName>
        <fullName evidence="8">MFS transporter</fullName>
    </submittedName>
</protein>
<dbReference type="CDD" id="cd17319">
    <property type="entry name" value="MFS_ExuT_GudP_like"/>
    <property type="match status" value="1"/>
</dbReference>
<feature type="transmembrane region" description="Helical" evidence="6">
    <location>
        <begin position="314"/>
        <end position="331"/>
    </location>
</feature>
<dbReference type="Gene3D" id="1.20.1250.20">
    <property type="entry name" value="MFS general substrate transporter like domains"/>
    <property type="match status" value="2"/>
</dbReference>
<feature type="transmembrane region" description="Helical" evidence="6">
    <location>
        <begin position="56"/>
        <end position="74"/>
    </location>
</feature>
<dbReference type="EMBL" id="JACXAF010000006">
    <property type="protein sequence ID" value="MBD1389019.1"/>
    <property type="molecule type" value="Genomic_DNA"/>
</dbReference>
<feature type="transmembrane region" description="Helical" evidence="6">
    <location>
        <begin position="337"/>
        <end position="360"/>
    </location>
</feature>
<dbReference type="PANTHER" id="PTHR11662:SF285">
    <property type="entry name" value="HEXURONATE TRANSPORTER"/>
    <property type="match status" value="1"/>
</dbReference>
<gene>
    <name evidence="8" type="ORF">IC617_06215</name>
</gene>
<reference evidence="8" key="1">
    <citation type="submission" date="2020-09" db="EMBL/GenBank/DDBJ databases">
        <title>A novel bacterium of genus Neiella, isolated from South China Sea.</title>
        <authorList>
            <person name="Huang H."/>
            <person name="Mo K."/>
            <person name="Hu Y."/>
        </authorList>
    </citation>
    <scope>NUCLEOTIDE SEQUENCE</scope>
    <source>
        <strain evidence="8">HB171785</strain>
    </source>
</reference>
<evidence type="ECO:0000256" key="4">
    <source>
        <dbReference type="ARBA" id="ARBA00023136"/>
    </source>
</evidence>
<dbReference type="InterPro" id="IPR020846">
    <property type="entry name" value="MFS_dom"/>
</dbReference>
<dbReference type="PROSITE" id="PS50850">
    <property type="entry name" value="MFS"/>
    <property type="match status" value="1"/>
</dbReference>
<dbReference type="InterPro" id="IPR011701">
    <property type="entry name" value="MFS"/>
</dbReference>
<keyword evidence="2 6" id="KW-0812">Transmembrane</keyword>
<dbReference type="GO" id="GO:0015134">
    <property type="term" value="F:hexuronate transmembrane transporter activity"/>
    <property type="evidence" value="ECO:0007669"/>
    <property type="project" value="TreeGrafter"/>
</dbReference>
<feature type="transmembrane region" description="Helical" evidence="6">
    <location>
        <begin position="20"/>
        <end position="44"/>
    </location>
</feature>
<evidence type="ECO:0000256" key="5">
    <source>
        <dbReference type="ARBA" id="ARBA00038514"/>
    </source>
</evidence>
<accession>A0A8J6QFU2</accession>
<evidence type="ECO:0000256" key="2">
    <source>
        <dbReference type="ARBA" id="ARBA00022692"/>
    </source>
</evidence>
<feature type="transmembrane region" description="Helical" evidence="6">
    <location>
        <begin position="177"/>
        <end position="196"/>
    </location>
</feature>
<dbReference type="AlphaFoldDB" id="A0A8J6QFU2"/>
<comment type="subcellular location">
    <subcellularLocation>
        <location evidence="1">Membrane</location>
        <topology evidence="1">Multi-pass membrane protein</topology>
    </subcellularLocation>
</comment>
<comment type="caution">
    <text evidence="8">The sequence shown here is derived from an EMBL/GenBank/DDBJ whole genome shotgun (WGS) entry which is preliminary data.</text>
</comment>
<feature type="transmembrane region" description="Helical" evidence="6">
    <location>
        <begin position="280"/>
        <end position="302"/>
    </location>
</feature>
<evidence type="ECO:0000259" key="7">
    <source>
        <dbReference type="PROSITE" id="PS50850"/>
    </source>
</evidence>
<evidence type="ECO:0000256" key="6">
    <source>
        <dbReference type="SAM" id="Phobius"/>
    </source>
</evidence>
<name>A0A8J6QFU2_9GAMM</name>
<evidence type="ECO:0000256" key="1">
    <source>
        <dbReference type="ARBA" id="ARBA00004141"/>
    </source>
</evidence>
<dbReference type="RefSeq" id="WP_191144120.1">
    <property type="nucleotide sequence ID" value="NZ_JACXAF010000006.1"/>
</dbReference>
<proteinExistence type="inferred from homology"/>
<dbReference type="InterPro" id="IPR036259">
    <property type="entry name" value="MFS_trans_sf"/>
</dbReference>
<comment type="similarity">
    <text evidence="5">Belongs to the major facilitator superfamily. Phthalate permease family.</text>
</comment>
<feature type="transmembrane region" description="Helical" evidence="6">
    <location>
        <begin position="403"/>
        <end position="425"/>
    </location>
</feature>
<keyword evidence="4 6" id="KW-0472">Membrane</keyword>
<feature type="domain" description="Major facilitator superfamily (MFS) profile" evidence="7">
    <location>
        <begin position="20"/>
        <end position="429"/>
    </location>
</feature>
<dbReference type="InterPro" id="IPR050382">
    <property type="entry name" value="MFS_Na/Anion_cotransporter"/>
</dbReference>
<feature type="transmembrane region" description="Helical" evidence="6">
    <location>
        <begin position="372"/>
        <end position="391"/>
    </location>
</feature>
<dbReference type="PANTHER" id="PTHR11662">
    <property type="entry name" value="SOLUTE CARRIER FAMILY 17"/>
    <property type="match status" value="1"/>
</dbReference>
<feature type="transmembrane region" description="Helical" evidence="6">
    <location>
        <begin position="149"/>
        <end position="171"/>
    </location>
</feature>
<feature type="transmembrane region" description="Helical" evidence="6">
    <location>
        <begin position="86"/>
        <end position="104"/>
    </location>
</feature>
<dbReference type="Proteomes" id="UP000638014">
    <property type="component" value="Unassembled WGS sequence"/>
</dbReference>
<dbReference type="Pfam" id="PF07690">
    <property type="entry name" value="MFS_1"/>
    <property type="match status" value="1"/>
</dbReference>